<gene>
    <name evidence="5" type="ORF">ACFSUF_05070</name>
</gene>
<dbReference type="InterPro" id="IPR033120">
    <property type="entry name" value="HOTDOG_ACOT"/>
</dbReference>
<sequence>MEAKTVKESRVIRTDLVMPNETNNHNTMFGGILMRNIDANSAIAARRHCRTDVVTASTDSVDFLVPIKPTDSVCLESFVTWTGRSSIEVFTKAIAEDLNTGQRRIAATAFLTFVSISPEGKPQQVPQILPETEEEKKLHETGAVRAELRKTRRNQAKELASYISLSKPWE</sequence>
<comment type="caution">
    <text evidence="5">The sequence shown here is derived from an EMBL/GenBank/DDBJ whole genome shotgun (WGS) entry which is preliminary data.</text>
</comment>
<dbReference type="EMBL" id="JBHUME010000005">
    <property type="protein sequence ID" value="MFD2611792.1"/>
    <property type="molecule type" value="Genomic_DNA"/>
</dbReference>
<dbReference type="Gene3D" id="3.10.129.10">
    <property type="entry name" value="Hotdog Thioesterase"/>
    <property type="match status" value="1"/>
</dbReference>
<evidence type="ECO:0000313" key="6">
    <source>
        <dbReference type="Proteomes" id="UP001597541"/>
    </source>
</evidence>
<keyword evidence="6" id="KW-1185">Reference proteome</keyword>
<dbReference type="InterPro" id="IPR006683">
    <property type="entry name" value="Thioestr_dom"/>
</dbReference>
<dbReference type="EC" id="3.1.2.20" evidence="5"/>
<evidence type="ECO:0000256" key="3">
    <source>
        <dbReference type="PROSITE-ProRule" id="PRU01106"/>
    </source>
</evidence>
<proteinExistence type="inferred from homology"/>
<dbReference type="Pfam" id="PF03061">
    <property type="entry name" value="4HBT"/>
    <property type="match status" value="1"/>
</dbReference>
<name>A0ABW5P930_9BACL</name>
<dbReference type="PANTHER" id="PTHR11049:SF24">
    <property type="entry name" value="CYTOSOLIC ACYL COENZYME A THIOESTER HYDROLASE"/>
    <property type="match status" value="1"/>
</dbReference>
<evidence type="ECO:0000256" key="1">
    <source>
        <dbReference type="ARBA" id="ARBA00010458"/>
    </source>
</evidence>
<dbReference type="PROSITE" id="PS51770">
    <property type="entry name" value="HOTDOG_ACOT"/>
    <property type="match status" value="1"/>
</dbReference>
<dbReference type="GO" id="GO:0047617">
    <property type="term" value="F:fatty acyl-CoA hydrolase activity"/>
    <property type="evidence" value="ECO:0007669"/>
    <property type="project" value="UniProtKB-EC"/>
</dbReference>
<dbReference type="Proteomes" id="UP001597541">
    <property type="component" value="Unassembled WGS sequence"/>
</dbReference>
<keyword evidence="2 3" id="KW-0378">Hydrolase</keyword>
<comment type="similarity">
    <text evidence="1">Belongs to the acyl coenzyme A hydrolase family.</text>
</comment>
<evidence type="ECO:0000313" key="5">
    <source>
        <dbReference type="EMBL" id="MFD2611792.1"/>
    </source>
</evidence>
<feature type="domain" description="HotDog ACOT-type" evidence="4">
    <location>
        <begin position="7"/>
        <end position="119"/>
    </location>
</feature>
<dbReference type="InterPro" id="IPR040170">
    <property type="entry name" value="Cytosol_ACT"/>
</dbReference>
<dbReference type="RefSeq" id="WP_377600776.1">
    <property type="nucleotide sequence ID" value="NZ_JBHUME010000005.1"/>
</dbReference>
<evidence type="ECO:0000256" key="2">
    <source>
        <dbReference type="ARBA" id="ARBA00022801"/>
    </source>
</evidence>
<accession>A0ABW5P930</accession>
<organism evidence="5 6">
    <name type="scientific">Paenibacillus gansuensis</name>
    <dbReference type="NCBI Taxonomy" id="306542"/>
    <lineage>
        <taxon>Bacteria</taxon>
        <taxon>Bacillati</taxon>
        <taxon>Bacillota</taxon>
        <taxon>Bacilli</taxon>
        <taxon>Bacillales</taxon>
        <taxon>Paenibacillaceae</taxon>
        <taxon>Paenibacillus</taxon>
    </lineage>
</organism>
<dbReference type="CDD" id="cd03442">
    <property type="entry name" value="BFIT_BACH"/>
    <property type="match status" value="1"/>
</dbReference>
<dbReference type="InterPro" id="IPR029069">
    <property type="entry name" value="HotDog_dom_sf"/>
</dbReference>
<reference evidence="6" key="1">
    <citation type="journal article" date="2019" name="Int. J. Syst. Evol. Microbiol.">
        <title>The Global Catalogue of Microorganisms (GCM) 10K type strain sequencing project: providing services to taxonomists for standard genome sequencing and annotation.</title>
        <authorList>
            <consortium name="The Broad Institute Genomics Platform"/>
            <consortium name="The Broad Institute Genome Sequencing Center for Infectious Disease"/>
            <person name="Wu L."/>
            <person name="Ma J."/>
        </authorList>
    </citation>
    <scope>NUCLEOTIDE SEQUENCE [LARGE SCALE GENOMIC DNA]</scope>
    <source>
        <strain evidence="6">KCTC 3950</strain>
    </source>
</reference>
<dbReference type="SUPFAM" id="SSF54637">
    <property type="entry name" value="Thioesterase/thiol ester dehydrase-isomerase"/>
    <property type="match status" value="1"/>
</dbReference>
<dbReference type="PANTHER" id="PTHR11049">
    <property type="entry name" value="ACYL COENZYME A THIOESTER HYDROLASE"/>
    <property type="match status" value="1"/>
</dbReference>
<evidence type="ECO:0000259" key="4">
    <source>
        <dbReference type="PROSITE" id="PS51770"/>
    </source>
</evidence>
<protein>
    <submittedName>
        <fullName evidence="5">Acyl-CoA thioesterase</fullName>
        <ecNumber evidence="5">3.1.2.20</ecNumber>
    </submittedName>
</protein>